<feature type="active site" description="Proton donor" evidence="12">
    <location>
        <position position="57"/>
    </location>
</feature>
<evidence type="ECO:0000256" key="7">
    <source>
        <dbReference type="ARBA" id="ARBA00022801"/>
    </source>
</evidence>
<dbReference type="Proteomes" id="UP000298324">
    <property type="component" value="Unassembled WGS sequence"/>
</dbReference>
<gene>
    <name evidence="17" type="primary">cdd</name>
    <name evidence="17" type="ORF">Psch_00759</name>
</gene>
<dbReference type="NCBIfam" id="NF004064">
    <property type="entry name" value="PRK05578.1"/>
    <property type="match status" value="1"/>
</dbReference>
<comment type="catalytic activity">
    <reaction evidence="10 15">
        <text>2'-deoxycytidine + H2O + H(+) = 2'-deoxyuridine + NH4(+)</text>
        <dbReference type="Rhea" id="RHEA:13433"/>
        <dbReference type="ChEBI" id="CHEBI:15377"/>
        <dbReference type="ChEBI" id="CHEBI:15378"/>
        <dbReference type="ChEBI" id="CHEBI:15698"/>
        <dbReference type="ChEBI" id="CHEBI:16450"/>
        <dbReference type="ChEBI" id="CHEBI:28938"/>
        <dbReference type="EC" id="3.5.4.5"/>
    </reaction>
</comment>
<keyword evidence="6 14" id="KW-0479">Metal-binding</keyword>
<dbReference type="FunFam" id="3.40.140.10:FF:000008">
    <property type="entry name" value="Cytidine deaminase"/>
    <property type="match status" value="1"/>
</dbReference>
<dbReference type="InterPro" id="IPR050202">
    <property type="entry name" value="Cyt/Deoxycyt_deaminase"/>
</dbReference>
<comment type="cofactor">
    <cofactor evidence="1 14 15">
        <name>Zn(2+)</name>
        <dbReference type="ChEBI" id="CHEBI:29105"/>
    </cofactor>
</comment>
<evidence type="ECO:0000313" key="18">
    <source>
        <dbReference type="Proteomes" id="UP000298324"/>
    </source>
</evidence>
<name>A0A4Y7RES4_9FIRM</name>
<evidence type="ECO:0000256" key="6">
    <source>
        <dbReference type="ARBA" id="ARBA00022723"/>
    </source>
</evidence>
<reference evidence="17 18" key="1">
    <citation type="journal article" date="2018" name="Environ. Microbiol.">
        <title>Novel energy conservation strategies and behaviour of Pelotomaculum schinkii driving syntrophic propionate catabolism.</title>
        <authorList>
            <person name="Hidalgo-Ahumada C.A.P."/>
            <person name="Nobu M.K."/>
            <person name="Narihiro T."/>
            <person name="Tamaki H."/>
            <person name="Liu W.T."/>
            <person name="Kamagata Y."/>
            <person name="Stams A.J.M."/>
            <person name="Imachi H."/>
            <person name="Sousa D.Z."/>
        </authorList>
    </citation>
    <scope>NUCLEOTIDE SEQUENCE [LARGE SCALE GENOMIC DNA]</scope>
    <source>
        <strain evidence="17 18">HH</strain>
    </source>
</reference>
<evidence type="ECO:0000256" key="15">
    <source>
        <dbReference type="RuleBase" id="RU364006"/>
    </source>
</evidence>
<evidence type="ECO:0000256" key="5">
    <source>
        <dbReference type="ARBA" id="ARBA00018266"/>
    </source>
</evidence>
<dbReference type="GO" id="GO:0004126">
    <property type="term" value="F:cytidine deaminase activity"/>
    <property type="evidence" value="ECO:0007669"/>
    <property type="project" value="UniProtKB-UniRule"/>
</dbReference>
<dbReference type="CDD" id="cd01283">
    <property type="entry name" value="cytidine_deaminase"/>
    <property type="match status" value="1"/>
</dbReference>
<evidence type="ECO:0000313" key="17">
    <source>
        <dbReference type="EMBL" id="TEB07212.1"/>
    </source>
</evidence>
<feature type="binding site" evidence="14">
    <location>
        <position position="55"/>
    </location>
    <ligand>
        <name>Zn(2+)</name>
        <dbReference type="ChEBI" id="CHEBI:29105"/>
        <note>catalytic</note>
    </ligand>
</feature>
<comment type="function">
    <text evidence="2 15">This enzyme scavenges exogenous and endogenous cytidine and 2'-deoxycytidine for UMP synthesis.</text>
</comment>
<dbReference type="GO" id="GO:0055086">
    <property type="term" value="P:nucleobase-containing small molecule metabolic process"/>
    <property type="evidence" value="ECO:0007669"/>
    <property type="project" value="UniProtKB-ARBA"/>
</dbReference>
<dbReference type="GO" id="GO:0072527">
    <property type="term" value="P:pyrimidine-containing compound metabolic process"/>
    <property type="evidence" value="ECO:0007669"/>
    <property type="project" value="UniProtKB-ARBA"/>
</dbReference>
<evidence type="ECO:0000256" key="1">
    <source>
        <dbReference type="ARBA" id="ARBA00001947"/>
    </source>
</evidence>
<feature type="binding site" evidence="14">
    <location>
        <position position="91"/>
    </location>
    <ligand>
        <name>Zn(2+)</name>
        <dbReference type="ChEBI" id="CHEBI:29105"/>
        <note>catalytic</note>
    </ligand>
</feature>
<dbReference type="PANTHER" id="PTHR11644:SF2">
    <property type="entry name" value="CYTIDINE DEAMINASE"/>
    <property type="match status" value="1"/>
</dbReference>
<evidence type="ECO:0000256" key="9">
    <source>
        <dbReference type="ARBA" id="ARBA00032005"/>
    </source>
</evidence>
<sequence>MDFPVEKLIKAAMEARDRAYAPYSQFRVGAAILTRDGRYYTGCNIENASYSLTCCAERVALFKAVSCGASDFEAIAVTAGTEEYCTPCGACRQALSEFGSEIKVFMANKQGDYLVRTVAELLPSAFRLDKADQAVPPGNKKPSQN</sequence>
<feature type="binding site" evidence="14">
    <location>
        <position position="88"/>
    </location>
    <ligand>
        <name>Zn(2+)</name>
        <dbReference type="ChEBI" id="CHEBI:29105"/>
        <note>catalytic</note>
    </ligand>
</feature>
<evidence type="ECO:0000256" key="10">
    <source>
        <dbReference type="ARBA" id="ARBA00049252"/>
    </source>
</evidence>
<dbReference type="RefSeq" id="WP_345789056.1">
    <property type="nucleotide sequence ID" value="NZ_QFGA01000001.1"/>
</dbReference>
<evidence type="ECO:0000256" key="2">
    <source>
        <dbReference type="ARBA" id="ARBA00003949"/>
    </source>
</evidence>
<evidence type="ECO:0000256" key="4">
    <source>
        <dbReference type="ARBA" id="ARBA00012783"/>
    </source>
</evidence>
<dbReference type="InterPro" id="IPR006262">
    <property type="entry name" value="Cyt_deam_tetra"/>
</dbReference>
<dbReference type="GO" id="GO:0042802">
    <property type="term" value="F:identical protein binding"/>
    <property type="evidence" value="ECO:0007669"/>
    <property type="project" value="UniProtKB-ARBA"/>
</dbReference>
<dbReference type="GO" id="GO:0005829">
    <property type="term" value="C:cytosol"/>
    <property type="evidence" value="ECO:0007669"/>
    <property type="project" value="TreeGrafter"/>
</dbReference>
<keyword evidence="7 15" id="KW-0378">Hydrolase</keyword>
<evidence type="ECO:0000256" key="11">
    <source>
        <dbReference type="ARBA" id="ARBA00049558"/>
    </source>
</evidence>
<feature type="binding site" evidence="13">
    <location>
        <begin position="44"/>
        <end position="50"/>
    </location>
    <ligand>
        <name>substrate</name>
    </ligand>
</feature>
<evidence type="ECO:0000256" key="12">
    <source>
        <dbReference type="PIRSR" id="PIRSR606262-1"/>
    </source>
</evidence>
<accession>A0A4Y7RES4</accession>
<dbReference type="AlphaFoldDB" id="A0A4Y7RES4"/>
<dbReference type="Gene3D" id="3.40.140.10">
    <property type="entry name" value="Cytidine Deaminase, domain 2"/>
    <property type="match status" value="1"/>
</dbReference>
<comment type="similarity">
    <text evidence="3 15">Belongs to the cytidine and deoxycytidylate deaminase family.</text>
</comment>
<proteinExistence type="inferred from homology"/>
<dbReference type="PANTHER" id="PTHR11644">
    <property type="entry name" value="CYTIDINE DEAMINASE"/>
    <property type="match status" value="1"/>
</dbReference>
<keyword evidence="8 14" id="KW-0862">Zinc</keyword>
<dbReference type="PROSITE" id="PS00903">
    <property type="entry name" value="CYT_DCMP_DEAMINASES_1"/>
    <property type="match status" value="1"/>
</dbReference>
<feature type="domain" description="CMP/dCMP-type deaminase" evidence="16">
    <location>
        <begin position="3"/>
        <end position="129"/>
    </location>
</feature>
<protein>
    <recommendedName>
        <fullName evidence="5 15">Cytidine deaminase</fullName>
        <ecNumber evidence="4 15">3.5.4.5</ecNumber>
    </recommendedName>
    <alternativeName>
        <fullName evidence="9 15">Cytidine aminohydrolase</fullName>
    </alternativeName>
</protein>
<dbReference type="GO" id="GO:0008270">
    <property type="term" value="F:zinc ion binding"/>
    <property type="evidence" value="ECO:0007669"/>
    <property type="project" value="UniProtKB-UniRule"/>
</dbReference>
<dbReference type="NCBIfam" id="TIGR01354">
    <property type="entry name" value="cyt_deam_tetra"/>
    <property type="match status" value="1"/>
</dbReference>
<evidence type="ECO:0000259" key="16">
    <source>
        <dbReference type="PROSITE" id="PS51747"/>
    </source>
</evidence>
<evidence type="ECO:0000256" key="14">
    <source>
        <dbReference type="PIRSR" id="PIRSR606262-3"/>
    </source>
</evidence>
<evidence type="ECO:0000256" key="8">
    <source>
        <dbReference type="ARBA" id="ARBA00022833"/>
    </source>
</evidence>
<comment type="caution">
    <text evidence="17">The sequence shown here is derived from an EMBL/GenBank/DDBJ whole genome shotgun (WGS) entry which is preliminary data.</text>
</comment>
<keyword evidence="18" id="KW-1185">Reference proteome</keyword>
<dbReference type="EMBL" id="QFGA01000001">
    <property type="protein sequence ID" value="TEB07212.1"/>
    <property type="molecule type" value="Genomic_DNA"/>
</dbReference>
<dbReference type="EC" id="3.5.4.5" evidence="4 15"/>
<dbReference type="Pfam" id="PF00383">
    <property type="entry name" value="dCMP_cyt_deam_1"/>
    <property type="match status" value="1"/>
</dbReference>
<dbReference type="InterPro" id="IPR016193">
    <property type="entry name" value="Cytidine_deaminase-like"/>
</dbReference>
<dbReference type="PROSITE" id="PS51747">
    <property type="entry name" value="CYT_DCMP_DEAMINASES_2"/>
    <property type="match status" value="1"/>
</dbReference>
<evidence type="ECO:0000256" key="13">
    <source>
        <dbReference type="PIRSR" id="PIRSR606262-2"/>
    </source>
</evidence>
<dbReference type="SUPFAM" id="SSF53927">
    <property type="entry name" value="Cytidine deaminase-like"/>
    <property type="match status" value="1"/>
</dbReference>
<dbReference type="InterPro" id="IPR002125">
    <property type="entry name" value="CMP_dCMP_dom"/>
</dbReference>
<comment type="catalytic activity">
    <reaction evidence="11 15">
        <text>cytidine + H2O + H(+) = uridine + NH4(+)</text>
        <dbReference type="Rhea" id="RHEA:16069"/>
        <dbReference type="ChEBI" id="CHEBI:15377"/>
        <dbReference type="ChEBI" id="CHEBI:15378"/>
        <dbReference type="ChEBI" id="CHEBI:16704"/>
        <dbReference type="ChEBI" id="CHEBI:17562"/>
        <dbReference type="ChEBI" id="CHEBI:28938"/>
        <dbReference type="EC" id="3.5.4.5"/>
    </reaction>
</comment>
<evidence type="ECO:0000256" key="3">
    <source>
        <dbReference type="ARBA" id="ARBA00006576"/>
    </source>
</evidence>
<dbReference type="InterPro" id="IPR016192">
    <property type="entry name" value="APOBEC/CMP_deaminase_Zn-bd"/>
</dbReference>
<organism evidence="17 18">
    <name type="scientific">Pelotomaculum schinkii</name>
    <dbReference type="NCBI Taxonomy" id="78350"/>
    <lineage>
        <taxon>Bacteria</taxon>
        <taxon>Bacillati</taxon>
        <taxon>Bacillota</taxon>
        <taxon>Clostridia</taxon>
        <taxon>Eubacteriales</taxon>
        <taxon>Desulfotomaculaceae</taxon>
        <taxon>Pelotomaculum</taxon>
    </lineage>
</organism>